<organism evidence="1">
    <name type="scientific">Treponema denticola H-22</name>
    <dbReference type="NCBI Taxonomy" id="999432"/>
    <lineage>
        <taxon>Bacteria</taxon>
        <taxon>Pseudomonadati</taxon>
        <taxon>Spirochaetota</taxon>
        <taxon>Spirochaetia</taxon>
        <taxon>Spirochaetales</taxon>
        <taxon>Treponemataceae</taxon>
        <taxon>Treponema</taxon>
    </lineage>
</organism>
<dbReference type="PATRIC" id="fig|999432.5.peg.787"/>
<reference evidence="1" key="1">
    <citation type="submission" date="2012-01" db="EMBL/GenBank/DDBJ databases">
        <title>The Genome Sequence of Treponema denticola H-22.</title>
        <authorList>
            <consortium name="The Broad Institute Genome Sequencing Platform"/>
            <person name="Earl A."/>
            <person name="Ward D."/>
            <person name="Feldgarden M."/>
            <person name="Gevers D."/>
            <person name="Blanton J.M."/>
            <person name="Fenno C.J."/>
            <person name="Baranova O.V."/>
            <person name="Mathney J."/>
            <person name="Dewhirst F.E."/>
            <person name="Izard J."/>
            <person name="Young S.K."/>
            <person name="Zeng Q."/>
            <person name="Gargeya S."/>
            <person name="Fitzgerald M."/>
            <person name="Haas B."/>
            <person name="Abouelleil A."/>
            <person name="Alvarado L."/>
            <person name="Arachchi H.M."/>
            <person name="Berlin A."/>
            <person name="Chapman S.B."/>
            <person name="Gearin G."/>
            <person name="Goldberg J."/>
            <person name="Griggs A."/>
            <person name="Gujja S."/>
            <person name="Hansen M."/>
            <person name="Heiman D."/>
            <person name="Howarth C."/>
            <person name="Larimer J."/>
            <person name="Lui A."/>
            <person name="MacDonald P.J.P."/>
            <person name="McCowen C."/>
            <person name="Montmayeur A."/>
            <person name="Murphy C."/>
            <person name="Neiman D."/>
            <person name="Pearson M."/>
            <person name="Priest M."/>
            <person name="Roberts A."/>
            <person name="Saif S."/>
            <person name="Shea T."/>
            <person name="Sisk P."/>
            <person name="Stolte C."/>
            <person name="Sykes S."/>
            <person name="Wortman J."/>
            <person name="Nusbaum C."/>
            <person name="Birren B."/>
        </authorList>
    </citation>
    <scope>NUCLEOTIDE SEQUENCE [LARGE SCALE GENOMIC DNA]</scope>
    <source>
        <strain evidence="1">H-22</strain>
    </source>
</reference>
<evidence type="ECO:0000313" key="1">
    <source>
        <dbReference type="EMBL" id="EMB34993.1"/>
    </source>
</evidence>
<proteinExistence type="predicted"/>
<dbReference type="Proteomes" id="UP000011705">
    <property type="component" value="Chromosome"/>
</dbReference>
<name>A0A0E2EJ42_TREDN</name>
<dbReference type="GeneID" id="2740641"/>
<dbReference type="AlphaFoldDB" id="A0A0E2EJ42"/>
<dbReference type="RefSeq" id="WP_002668328.1">
    <property type="nucleotide sequence ID" value="NZ_CM001795.1"/>
</dbReference>
<accession>A0A0E2EJ42</accession>
<gene>
    <name evidence="1" type="ORF">HMPREF9726_00759</name>
</gene>
<protein>
    <submittedName>
        <fullName evidence="1">Uncharacterized protein</fullName>
    </submittedName>
</protein>
<dbReference type="HOGENOM" id="CLU_2385245_0_0_12"/>
<dbReference type="EMBL" id="AGDV01000006">
    <property type="protein sequence ID" value="EMB34993.1"/>
    <property type="molecule type" value="Genomic_DNA"/>
</dbReference>
<sequence length="97" mass="11212">MFVSVVIDPGGRESASHLAEVLTANGFERVQHACWESVTINDEGLVTLKQDIDRVTDYYDIVRLYQYPIQDVFAVTTLYKKKWRRVLVRPPAKKLEN</sequence>
<comment type="caution">
    <text evidence="1">The sequence shown here is derived from an EMBL/GenBank/DDBJ whole genome shotgun (WGS) entry which is preliminary data.</text>
</comment>